<feature type="chain" id="PRO_5038793726" description="DUF4352 domain-containing protein" evidence="3">
    <location>
        <begin position="25"/>
        <end position="233"/>
    </location>
</feature>
<dbReference type="EMBL" id="CP013738">
    <property type="protein sequence ID" value="ALU94906.1"/>
    <property type="molecule type" value="Genomic_DNA"/>
</dbReference>
<evidence type="ECO:0000256" key="2">
    <source>
        <dbReference type="SAM" id="MobiDB-lite"/>
    </source>
</evidence>
<protein>
    <recommendedName>
        <fullName evidence="6">DUF4352 domain-containing protein</fullName>
    </recommendedName>
</protein>
<dbReference type="PROSITE" id="PS51257">
    <property type="entry name" value="PROKAR_LIPOPROTEIN"/>
    <property type="match status" value="1"/>
</dbReference>
<dbReference type="Gene3D" id="2.60.40.1240">
    <property type="match status" value="1"/>
</dbReference>
<evidence type="ECO:0000256" key="3">
    <source>
        <dbReference type="SAM" id="SignalP"/>
    </source>
</evidence>
<proteinExistence type="predicted"/>
<feature type="region of interest" description="Disordered" evidence="2">
    <location>
        <begin position="26"/>
        <end position="62"/>
    </location>
</feature>
<gene>
    <name evidence="4" type="ORF">WQO_17180</name>
</gene>
<feature type="signal peptide" evidence="3">
    <location>
        <begin position="1"/>
        <end position="24"/>
    </location>
</feature>
<dbReference type="Proteomes" id="UP000064183">
    <property type="component" value="Chromosome"/>
</dbReference>
<keyword evidence="1 3" id="KW-0732">Signal</keyword>
<feature type="compositionally biased region" description="Low complexity" evidence="2">
    <location>
        <begin position="26"/>
        <end position="55"/>
    </location>
</feature>
<evidence type="ECO:0000313" key="4">
    <source>
        <dbReference type="EMBL" id="ALU94906.1"/>
    </source>
</evidence>
<dbReference type="GeneID" id="27784097"/>
<dbReference type="KEGG" id="sgb:WQO_17180"/>
<accession>A0A0U3M2R3</accession>
<organism evidence="4 5">
    <name type="scientific">Streptomyces globisporus C-1027</name>
    <dbReference type="NCBI Taxonomy" id="1172567"/>
    <lineage>
        <taxon>Bacteria</taxon>
        <taxon>Bacillati</taxon>
        <taxon>Actinomycetota</taxon>
        <taxon>Actinomycetes</taxon>
        <taxon>Kitasatosporales</taxon>
        <taxon>Streptomycetaceae</taxon>
        <taxon>Streptomyces</taxon>
    </lineage>
</organism>
<dbReference type="AlphaFoldDB" id="A0A0U3M2R3"/>
<reference evidence="4 5" key="1">
    <citation type="journal article" date="2012" name="J. Bacteriol.">
        <title>Draft genome sequence of Streptomyces globisporus C-1027, which produces an antitumor antibiotic consisting of a nine-membered enediyne with a chromoprotein.</title>
        <authorList>
            <person name="Wang L."/>
            <person name="Wang S."/>
            <person name="He Q."/>
            <person name="Yu T."/>
            <person name="Li Q."/>
            <person name="Hong B."/>
        </authorList>
    </citation>
    <scope>NUCLEOTIDE SEQUENCE [LARGE SCALE GENOMIC DNA]</scope>
    <source>
        <strain evidence="4 5">C-1027</strain>
    </source>
</reference>
<dbReference type="InterPro" id="IPR029050">
    <property type="entry name" value="Immunoprotect_excell_Ig-like"/>
</dbReference>
<name>A0A0U3M2R3_STRGL</name>
<evidence type="ECO:0000256" key="1">
    <source>
        <dbReference type="ARBA" id="ARBA00022729"/>
    </source>
</evidence>
<dbReference type="RefSeq" id="WP_010060403.1">
    <property type="nucleotide sequence ID" value="NZ_CP013738.1"/>
</dbReference>
<sequence length="233" mass="24099">MSSRGTTFAALGAASALLALTACGTTASSGTASGPGNAVPAAATTTDPDIGAPPGAEVRGRPAVGEPFKLTIGSSDEARPDEFEITVEDITCGEPLDPKVLAHAADSVGEPTQNPSPEGGKQFCVVAMEVLNVGKSEAIWSVDDTVTLNVDDTAYSQSRTDVDYARAYGDYWSDKGELGPSYGLNPGSKGPEHAVFQIPEADEPTTLWFASSDWLESFDGPEPGYLVQLDPAS</sequence>
<evidence type="ECO:0000313" key="5">
    <source>
        <dbReference type="Proteomes" id="UP000064183"/>
    </source>
</evidence>
<evidence type="ECO:0008006" key="6">
    <source>
        <dbReference type="Google" id="ProtNLM"/>
    </source>
</evidence>